<evidence type="ECO:0000313" key="2">
    <source>
        <dbReference type="EMBL" id="KNC81143.1"/>
    </source>
</evidence>
<evidence type="ECO:0000256" key="1">
    <source>
        <dbReference type="SAM" id="MobiDB-lite"/>
    </source>
</evidence>
<gene>
    <name evidence="2" type="ORF">SARC_06525</name>
</gene>
<dbReference type="GeneID" id="25907029"/>
<keyword evidence="3" id="KW-1185">Reference proteome</keyword>
<feature type="region of interest" description="Disordered" evidence="1">
    <location>
        <begin position="26"/>
        <end position="68"/>
    </location>
</feature>
<proteinExistence type="predicted"/>
<dbReference type="EMBL" id="KQ242065">
    <property type="protein sequence ID" value="KNC81143.1"/>
    <property type="molecule type" value="Genomic_DNA"/>
</dbReference>
<evidence type="ECO:0000313" key="3">
    <source>
        <dbReference type="Proteomes" id="UP000054560"/>
    </source>
</evidence>
<name>A0A0L0FYW6_9EUKA</name>
<sequence length="68" mass="7661">GFLGEDLQSVRGEAIANISQERLDERGGFHSRVPDGCLQRLSKEKKAKNSSTRHAQNKSMKAANRYRM</sequence>
<organism evidence="2 3">
    <name type="scientific">Sphaeroforma arctica JP610</name>
    <dbReference type="NCBI Taxonomy" id="667725"/>
    <lineage>
        <taxon>Eukaryota</taxon>
        <taxon>Ichthyosporea</taxon>
        <taxon>Ichthyophonida</taxon>
        <taxon>Sphaeroforma</taxon>
    </lineage>
</organism>
<dbReference type="AlphaFoldDB" id="A0A0L0FYW6"/>
<feature type="non-terminal residue" evidence="2">
    <location>
        <position position="1"/>
    </location>
</feature>
<reference evidence="2 3" key="1">
    <citation type="submission" date="2011-02" db="EMBL/GenBank/DDBJ databases">
        <title>The Genome Sequence of Sphaeroforma arctica JP610.</title>
        <authorList>
            <consortium name="The Broad Institute Genome Sequencing Platform"/>
            <person name="Russ C."/>
            <person name="Cuomo C."/>
            <person name="Young S.K."/>
            <person name="Zeng Q."/>
            <person name="Gargeya S."/>
            <person name="Alvarado L."/>
            <person name="Berlin A."/>
            <person name="Chapman S.B."/>
            <person name="Chen Z."/>
            <person name="Freedman E."/>
            <person name="Gellesch M."/>
            <person name="Goldberg J."/>
            <person name="Griggs A."/>
            <person name="Gujja S."/>
            <person name="Heilman E."/>
            <person name="Heiman D."/>
            <person name="Howarth C."/>
            <person name="Mehta T."/>
            <person name="Neiman D."/>
            <person name="Pearson M."/>
            <person name="Roberts A."/>
            <person name="Saif S."/>
            <person name="Shea T."/>
            <person name="Shenoy N."/>
            <person name="Sisk P."/>
            <person name="Stolte C."/>
            <person name="Sykes S."/>
            <person name="White J."/>
            <person name="Yandava C."/>
            <person name="Burger G."/>
            <person name="Gray M.W."/>
            <person name="Holland P.W.H."/>
            <person name="King N."/>
            <person name="Lang F.B.F."/>
            <person name="Roger A.J."/>
            <person name="Ruiz-Trillo I."/>
            <person name="Haas B."/>
            <person name="Nusbaum C."/>
            <person name="Birren B."/>
        </authorList>
    </citation>
    <scope>NUCLEOTIDE SEQUENCE [LARGE SCALE GENOMIC DNA]</scope>
    <source>
        <strain evidence="2 3">JP610</strain>
    </source>
</reference>
<protein>
    <submittedName>
        <fullName evidence="2">Uncharacterized protein</fullName>
    </submittedName>
</protein>
<dbReference type="Proteomes" id="UP000054560">
    <property type="component" value="Unassembled WGS sequence"/>
</dbReference>
<feature type="compositionally biased region" description="Polar residues" evidence="1">
    <location>
        <begin position="49"/>
        <end position="59"/>
    </location>
</feature>
<dbReference type="RefSeq" id="XP_014155045.1">
    <property type="nucleotide sequence ID" value="XM_014299570.1"/>
</dbReference>
<accession>A0A0L0FYW6</accession>